<reference evidence="6 7" key="1">
    <citation type="submission" date="2018-06" db="EMBL/GenBank/DDBJ databases">
        <title>Population genomics shows no distinction between pathogenic Candida krusei and environmental Pichia kudriavzevii: One species, four names.</title>
        <authorList>
            <person name="Douglass A.P."/>
            <person name="Offei B."/>
            <person name="Braun-Galleani S."/>
            <person name="Coughlan A.Y."/>
            <person name="Martos A."/>
            <person name="Ortiz-Merino R.A."/>
            <person name="Byrne K.P."/>
            <person name="Wolfe K.H."/>
        </authorList>
    </citation>
    <scope>NUCLEOTIDE SEQUENCE [LARGE SCALE GENOMIC DNA]</scope>
    <source>
        <strain evidence="6 7">CBS573</strain>
    </source>
</reference>
<dbReference type="OrthoDB" id="68328at2759"/>
<dbReference type="Pfam" id="PF02551">
    <property type="entry name" value="Acyl_CoA_thio"/>
    <property type="match status" value="1"/>
</dbReference>
<dbReference type="InterPro" id="IPR025652">
    <property type="entry name" value="TesB_C"/>
</dbReference>
<feature type="region of interest" description="Disordered" evidence="3">
    <location>
        <begin position="1"/>
        <end position="30"/>
    </location>
</feature>
<name>A0A2U9R175_PICKU</name>
<comment type="similarity">
    <text evidence="1">Belongs to the C/M/P thioester hydrolase family.</text>
</comment>
<dbReference type="RefSeq" id="XP_029320530.1">
    <property type="nucleotide sequence ID" value="XM_029464671.1"/>
</dbReference>
<dbReference type="PANTHER" id="PTHR11066:SF34">
    <property type="entry name" value="ACYL-COENZYME A THIOESTERASE 8"/>
    <property type="match status" value="1"/>
</dbReference>
<dbReference type="GO" id="GO:0047617">
    <property type="term" value="F:fatty acyl-CoA hydrolase activity"/>
    <property type="evidence" value="ECO:0007669"/>
    <property type="project" value="InterPro"/>
</dbReference>
<evidence type="ECO:0000313" key="6">
    <source>
        <dbReference type="EMBL" id="AWU75053.1"/>
    </source>
</evidence>
<dbReference type="GeneID" id="40382818"/>
<dbReference type="KEGG" id="pkz:C5L36_0B03070"/>
<dbReference type="EMBL" id="CP028774">
    <property type="protein sequence ID" value="AWU75053.1"/>
    <property type="molecule type" value="Genomic_DNA"/>
</dbReference>
<evidence type="ECO:0000256" key="3">
    <source>
        <dbReference type="SAM" id="MobiDB-lite"/>
    </source>
</evidence>
<evidence type="ECO:0000259" key="4">
    <source>
        <dbReference type="Pfam" id="PF02551"/>
    </source>
</evidence>
<organism evidence="6 7">
    <name type="scientific">Pichia kudriavzevii</name>
    <name type="common">Yeast</name>
    <name type="synonym">Issatchenkia orientalis</name>
    <dbReference type="NCBI Taxonomy" id="4909"/>
    <lineage>
        <taxon>Eukaryota</taxon>
        <taxon>Fungi</taxon>
        <taxon>Dikarya</taxon>
        <taxon>Ascomycota</taxon>
        <taxon>Saccharomycotina</taxon>
        <taxon>Pichiomycetes</taxon>
        <taxon>Pichiales</taxon>
        <taxon>Pichiaceae</taxon>
        <taxon>Pichia</taxon>
    </lineage>
</organism>
<feature type="domain" description="Acyl-CoA thioesterase-like N-terminal HotDog" evidence="5">
    <location>
        <begin position="63"/>
        <end position="143"/>
    </location>
</feature>
<dbReference type="PANTHER" id="PTHR11066">
    <property type="entry name" value="ACYL-COA THIOESTERASE"/>
    <property type="match status" value="1"/>
</dbReference>
<accession>A0A2U9R175</accession>
<dbReference type="Pfam" id="PF13622">
    <property type="entry name" value="4HBT_3"/>
    <property type="match status" value="1"/>
</dbReference>
<dbReference type="GO" id="GO:0005782">
    <property type="term" value="C:peroxisomal matrix"/>
    <property type="evidence" value="ECO:0007669"/>
    <property type="project" value="TreeGrafter"/>
</dbReference>
<sequence length="334" mass="38188">MIRGTKRSIPFPLRPQDMSRGRRLMSSTWSSNPPSSLEKLLALNKISTETFVNASELFVPYRGRGLFGGTMVAQSLLASLLHSNMPEKKWKPVSIHCHFLQAVQPTPQLQYKVTTLKPGKNYLTKEVNLHQNNKLVFKAIVTLQAYKLQGSASNLKGQLNHHRKAPVVGVDIAPPEKMFSQSELIPNSTAVKCYEREPCDWRLPKDLFDLSIVKEEEKAAPVEDRVLRYWVKNKEPLQDPSVYNWVSLAYVSDYFYLSANMRLNMREMFTTKFSVSLDHTIYFNTELNTSEFFNYNVRNIKAGENRSIMMGEIFNREGKLGATTFQEGLSVINP</sequence>
<dbReference type="InterPro" id="IPR029069">
    <property type="entry name" value="HotDog_dom_sf"/>
</dbReference>
<dbReference type="STRING" id="4909.A0A2U9R175"/>
<evidence type="ECO:0008006" key="8">
    <source>
        <dbReference type="Google" id="ProtNLM"/>
    </source>
</evidence>
<dbReference type="AlphaFoldDB" id="A0A2U9R175"/>
<feature type="domain" description="Acyl-CoA thioesterase 2 C-terminal" evidence="4">
    <location>
        <begin position="228"/>
        <end position="329"/>
    </location>
</feature>
<dbReference type="VEuPathDB" id="FungiDB:C5L36_0B03070"/>
<dbReference type="InterPro" id="IPR042171">
    <property type="entry name" value="Acyl-CoA_hotdog"/>
</dbReference>
<dbReference type="SUPFAM" id="SSF54637">
    <property type="entry name" value="Thioesterase/thiol ester dehydrase-isomerase"/>
    <property type="match status" value="2"/>
</dbReference>
<evidence type="ECO:0000259" key="5">
    <source>
        <dbReference type="Pfam" id="PF13622"/>
    </source>
</evidence>
<dbReference type="GO" id="GO:0009062">
    <property type="term" value="P:fatty acid catabolic process"/>
    <property type="evidence" value="ECO:0007669"/>
    <property type="project" value="TreeGrafter"/>
</dbReference>
<dbReference type="GO" id="GO:0006637">
    <property type="term" value="P:acyl-CoA metabolic process"/>
    <property type="evidence" value="ECO:0007669"/>
    <property type="project" value="InterPro"/>
</dbReference>
<evidence type="ECO:0000256" key="2">
    <source>
        <dbReference type="ARBA" id="ARBA00022801"/>
    </source>
</evidence>
<keyword evidence="2" id="KW-0378">Hydrolase</keyword>
<evidence type="ECO:0000256" key="1">
    <source>
        <dbReference type="ARBA" id="ARBA00006538"/>
    </source>
</evidence>
<dbReference type="InterPro" id="IPR049449">
    <property type="entry name" value="TesB_ACOT8-like_N"/>
</dbReference>
<keyword evidence="7" id="KW-1185">Reference proteome</keyword>
<dbReference type="CDD" id="cd03444">
    <property type="entry name" value="Thioesterase_II_repeat1"/>
    <property type="match status" value="1"/>
</dbReference>
<dbReference type="Proteomes" id="UP000249293">
    <property type="component" value="Chromosome 2"/>
</dbReference>
<evidence type="ECO:0000313" key="7">
    <source>
        <dbReference type="Proteomes" id="UP000249293"/>
    </source>
</evidence>
<protein>
    <recommendedName>
        <fullName evidence="8">Acyl-CoA thioesterase II</fullName>
    </recommendedName>
</protein>
<dbReference type="InterPro" id="IPR003703">
    <property type="entry name" value="Acyl_CoA_thio"/>
</dbReference>
<dbReference type="Gene3D" id="2.40.160.210">
    <property type="entry name" value="Acyl-CoA thioesterase, double hotdog domain"/>
    <property type="match status" value="1"/>
</dbReference>
<proteinExistence type="inferred from homology"/>
<gene>
    <name evidence="6" type="ORF">C5L36_0B03070</name>
</gene>